<dbReference type="Gene3D" id="3.40.630.30">
    <property type="match status" value="1"/>
</dbReference>
<dbReference type="Proteomes" id="UP000749309">
    <property type="component" value="Unassembled WGS sequence"/>
</dbReference>
<dbReference type="GO" id="GO:0016747">
    <property type="term" value="F:acyltransferase activity, transferring groups other than amino-acyl groups"/>
    <property type="evidence" value="ECO:0007669"/>
    <property type="project" value="InterPro"/>
</dbReference>
<evidence type="ECO:0000259" key="1">
    <source>
        <dbReference type="PROSITE" id="PS51186"/>
    </source>
</evidence>
<evidence type="ECO:0000313" key="2">
    <source>
        <dbReference type="EMBL" id="KAF3895225.1"/>
    </source>
</evidence>
<accession>A0A9P4YJ76</accession>
<dbReference type="CDD" id="cd04301">
    <property type="entry name" value="NAT_SF"/>
    <property type="match status" value="1"/>
</dbReference>
<name>A0A9P4YJ76_9EURO</name>
<organism evidence="2 3">
    <name type="scientific">Trichophyton interdigitale</name>
    <dbReference type="NCBI Taxonomy" id="101480"/>
    <lineage>
        <taxon>Eukaryota</taxon>
        <taxon>Fungi</taxon>
        <taxon>Dikarya</taxon>
        <taxon>Ascomycota</taxon>
        <taxon>Pezizomycotina</taxon>
        <taxon>Eurotiomycetes</taxon>
        <taxon>Eurotiomycetidae</taxon>
        <taxon>Onygenales</taxon>
        <taxon>Arthrodermataceae</taxon>
        <taxon>Trichophyton</taxon>
    </lineage>
</organism>
<dbReference type="InterPro" id="IPR000182">
    <property type="entry name" value="GNAT_dom"/>
</dbReference>
<sequence length="233" mass="25834">MKKTPYNRHQQQGAGFECSISLYVAAAAAAAAAMHRVDGFPDEYLQRANTISQKGAFTIQPARSERDIQATITLIKAYTASLGVDLAFQGFQDEMASFPGKYSPPDGEILLAIDDASEEVLGCICLRPLVPKDFSSDKIVTSIPAKNSVNDGKRYCEMKRLYVLPSTRGRGVGKALVLALLQVARDRGYDEMRLDTLRHMHAPIELYRSMGFKDIDKYYETPLDNTVFLGLEL</sequence>
<evidence type="ECO:0000313" key="3">
    <source>
        <dbReference type="Proteomes" id="UP000749309"/>
    </source>
</evidence>
<gene>
    <name evidence="2" type="ORF">GY632_3368</name>
</gene>
<dbReference type="EMBL" id="JAAQVJ010000095">
    <property type="protein sequence ID" value="KAF3895225.1"/>
    <property type="molecule type" value="Genomic_DNA"/>
</dbReference>
<dbReference type="PROSITE" id="PS51186">
    <property type="entry name" value="GNAT"/>
    <property type="match status" value="1"/>
</dbReference>
<dbReference type="PANTHER" id="PTHR43305">
    <property type="entry name" value="FAMILY N-ACETYLTRANSFERASE, PUTATIVE (AFU_ORTHOLOGUE AFUA_2G01380)-RELATED"/>
    <property type="match status" value="1"/>
</dbReference>
<reference evidence="2" key="1">
    <citation type="submission" date="2020-03" db="EMBL/GenBank/DDBJ databases">
        <title>Whole Genome Sequence of Trichophyton interdigitale from India.</title>
        <authorList>
            <person name="Kumar P."/>
        </authorList>
    </citation>
    <scope>NUCLEOTIDE SEQUENCE</scope>
    <source>
        <strain evidence="2">UCMS-IGIB-CI14</strain>
    </source>
</reference>
<proteinExistence type="predicted"/>
<dbReference type="SUPFAM" id="SSF55729">
    <property type="entry name" value="Acyl-CoA N-acyltransferases (Nat)"/>
    <property type="match status" value="1"/>
</dbReference>
<protein>
    <submittedName>
        <fullName evidence="2">Acetyltransferase domain containing protein</fullName>
    </submittedName>
</protein>
<dbReference type="PANTHER" id="PTHR43305:SF1">
    <property type="entry name" value="FAMILY N-ACETYLTRANSFERASE, PUTATIVE (AFU_ORTHOLOGUE AFUA_2G01380)-RELATED"/>
    <property type="match status" value="1"/>
</dbReference>
<comment type="caution">
    <text evidence="2">The sequence shown here is derived from an EMBL/GenBank/DDBJ whole genome shotgun (WGS) entry which is preliminary data.</text>
</comment>
<dbReference type="InterPro" id="IPR052777">
    <property type="entry name" value="Acetyltransferase_Enz"/>
</dbReference>
<dbReference type="Pfam" id="PF00583">
    <property type="entry name" value="Acetyltransf_1"/>
    <property type="match status" value="1"/>
</dbReference>
<dbReference type="InterPro" id="IPR016181">
    <property type="entry name" value="Acyl_CoA_acyltransferase"/>
</dbReference>
<feature type="domain" description="N-acetyltransferase" evidence="1">
    <location>
        <begin position="70"/>
        <end position="233"/>
    </location>
</feature>
<dbReference type="AlphaFoldDB" id="A0A9P4YJ76"/>